<dbReference type="PANTHER" id="PTHR12169">
    <property type="entry name" value="ATPASE N2B"/>
    <property type="match status" value="1"/>
</dbReference>
<dbReference type="Proteomes" id="UP000737113">
    <property type="component" value="Unassembled WGS sequence"/>
</dbReference>
<dbReference type="Pfam" id="PF03969">
    <property type="entry name" value="AFG1_ATPase"/>
    <property type="match status" value="2"/>
</dbReference>
<dbReference type="GO" id="GO:0032153">
    <property type="term" value="C:cell division site"/>
    <property type="evidence" value="ECO:0007669"/>
    <property type="project" value="TreeGrafter"/>
</dbReference>
<sequence length="414" mass="46408">MHKQHSPTADRAEAQAMTLSPQDLYRAKLTRQFIDDPAQHQAVQALDALYHRLLDTPKAKLKPEPKGLYLWGDVGRGKTMLMDLFFDSLPLQHKLRLHFHRFMARIHRELSEIAGSRDPLKRVAKGIAAECRVLCFDEFFVSDIGDAMILGKLFEALFEQGVILVATSNIPVAKLYHNGLARDRFLPCIELLQRHTLELHLDGEQDHRLHAMTERPAGNCVLHNYFLPHEKDFGQLLTELTPAAISAEAVTLCRRPIPVIAATTDVAWFDFNDLCDGPRSQLDYIELAERFHTLLLSGVPRLGGEIKGWIRARGTEDGTGSNQAATTGERQLAYAQGDDPARRFISLVDELYDQGVNLYISAAVPLTELYQGGALSFEFRRTHSRLIEMGHRLGDNEPGHAAKAPRTGSAEPRV</sequence>
<feature type="region of interest" description="Disordered" evidence="3">
    <location>
        <begin position="391"/>
        <end position="414"/>
    </location>
</feature>
<dbReference type="PANTHER" id="PTHR12169:SF6">
    <property type="entry name" value="AFG1-LIKE ATPASE"/>
    <property type="match status" value="1"/>
</dbReference>
<dbReference type="NCBIfam" id="NF040713">
    <property type="entry name" value="ZapE"/>
    <property type="match status" value="1"/>
</dbReference>
<dbReference type="InterPro" id="IPR005654">
    <property type="entry name" value="ATPase_AFG1-like"/>
</dbReference>
<proteinExistence type="predicted"/>
<reference evidence="4" key="1">
    <citation type="submission" date="2020-04" db="EMBL/GenBank/DDBJ databases">
        <title>Description of Shewanella salipaludis sp. nov., isolated from a salt marsh.</title>
        <authorList>
            <person name="Park S."/>
            <person name="Yoon J.-H."/>
        </authorList>
    </citation>
    <scope>NUCLEOTIDE SEQUENCE</scope>
    <source>
        <strain evidence="4">SHSM-M6</strain>
    </source>
</reference>
<keyword evidence="4" id="KW-0131">Cell cycle</keyword>
<dbReference type="InterPro" id="IPR027417">
    <property type="entry name" value="P-loop_NTPase"/>
</dbReference>
<dbReference type="EMBL" id="JAAXYH010000005">
    <property type="protein sequence ID" value="NMH65355.1"/>
    <property type="molecule type" value="Genomic_DNA"/>
</dbReference>
<comment type="caution">
    <text evidence="4">The sequence shown here is derived from an EMBL/GenBank/DDBJ whole genome shotgun (WGS) entry which is preliminary data.</text>
</comment>
<dbReference type="AlphaFoldDB" id="A0A972G6F8"/>
<evidence type="ECO:0000256" key="3">
    <source>
        <dbReference type="SAM" id="MobiDB-lite"/>
    </source>
</evidence>
<accession>A0A972G6F8</accession>
<protein>
    <submittedName>
        <fullName evidence="4">Cell division protein ZapE</fullName>
    </submittedName>
</protein>
<dbReference type="SUPFAM" id="SSF52540">
    <property type="entry name" value="P-loop containing nucleoside triphosphate hydrolases"/>
    <property type="match status" value="1"/>
</dbReference>
<dbReference type="GO" id="GO:0005737">
    <property type="term" value="C:cytoplasm"/>
    <property type="evidence" value="ECO:0007669"/>
    <property type="project" value="TreeGrafter"/>
</dbReference>
<feature type="compositionally biased region" description="Basic and acidic residues" evidence="3">
    <location>
        <begin position="391"/>
        <end position="400"/>
    </location>
</feature>
<dbReference type="GO" id="GO:0016887">
    <property type="term" value="F:ATP hydrolysis activity"/>
    <property type="evidence" value="ECO:0007669"/>
    <property type="project" value="InterPro"/>
</dbReference>
<name>A0A972G6F8_9GAMM</name>
<evidence type="ECO:0000256" key="1">
    <source>
        <dbReference type="ARBA" id="ARBA00022741"/>
    </source>
</evidence>
<dbReference type="GO" id="GO:0005524">
    <property type="term" value="F:ATP binding"/>
    <property type="evidence" value="ECO:0007669"/>
    <property type="project" value="UniProtKB-KW"/>
</dbReference>
<evidence type="ECO:0000313" key="5">
    <source>
        <dbReference type="Proteomes" id="UP000737113"/>
    </source>
</evidence>
<gene>
    <name evidence="4" type="ORF">HC757_09245</name>
</gene>
<organism evidence="4 5">
    <name type="scientific">Shewanella salipaludis</name>
    <dbReference type="NCBI Taxonomy" id="2723052"/>
    <lineage>
        <taxon>Bacteria</taxon>
        <taxon>Pseudomonadati</taxon>
        <taxon>Pseudomonadota</taxon>
        <taxon>Gammaproteobacteria</taxon>
        <taxon>Alteromonadales</taxon>
        <taxon>Shewanellaceae</taxon>
        <taxon>Shewanella</taxon>
    </lineage>
</organism>
<keyword evidence="2" id="KW-0067">ATP-binding</keyword>
<dbReference type="FunFam" id="3.40.50.300:FF:001254">
    <property type="entry name" value="Cell division protein ZapE"/>
    <property type="match status" value="1"/>
</dbReference>
<dbReference type="GO" id="GO:0051301">
    <property type="term" value="P:cell division"/>
    <property type="evidence" value="ECO:0007669"/>
    <property type="project" value="UniProtKB-KW"/>
</dbReference>
<evidence type="ECO:0000313" key="4">
    <source>
        <dbReference type="EMBL" id="NMH65355.1"/>
    </source>
</evidence>
<keyword evidence="5" id="KW-1185">Reference proteome</keyword>
<keyword evidence="4" id="KW-0132">Cell division</keyword>
<evidence type="ECO:0000256" key="2">
    <source>
        <dbReference type="ARBA" id="ARBA00022840"/>
    </source>
</evidence>
<keyword evidence="1" id="KW-0547">Nucleotide-binding</keyword>
<dbReference type="Gene3D" id="3.40.50.300">
    <property type="entry name" value="P-loop containing nucleotide triphosphate hydrolases"/>
    <property type="match status" value="1"/>
</dbReference>